<keyword evidence="11" id="KW-1185">Reference proteome</keyword>
<dbReference type="GO" id="GO:0016887">
    <property type="term" value="F:ATP hydrolysis activity"/>
    <property type="evidence" value="ECO:0007669"/>
    <property type="project" value="InterPro"/>
</dbReference>
<keyword evidence="5 8" id="KW-1133">Transmembrane helix</keyword>
<dbReference type="InterPro" id="IPR023298">
    <property type="entry name" value="ATPase_P-typ_TM_dom_sf"/>
</dbReference>
<accession>A0A2J7ZYQ2</accession>
<comment type="caution">
    <text evidence="10">The sequence shown here is derived from an EMBL/GenBank/DDBJ whole genome shotgun (WGS) entry which is preliminary data.</text>
</comment>
<name>A0A2J7ZYQ2_9CHLO</name>
<evidence type="ECO:0000256" key="8">
    <source>
        <dbReference type="SAM" id="Phobius"/>
    </source>
</evidence>
<evidence type="ECO:0000256" key="4">
    <source>
        <dbReference type="ARBA" id="ARBA00022842"/>
    </source>
</evidence>
<keyword evidence="4" id="KW-0460">Magnesium</keyword>
<keyword evidence="3" id="KW-0479">Metal-binding</keyword>
<feature type="region of interest" description="Disordered" evidence="7">
    <location>
        <begin position="347"/>
        <end position="403"/>
    </location>
</feature>
<evidence type="ECO:0000256" key="2">
    <source>
        <dbReference type="ARBA" id="ARBA00022692"/>
    </source>
</evidence>
<dbReference type="SUPFAM" id="SSF81665">
    <property type="entry name" value="Calcium ATPase, transmembrane domain M"/>
    <property type="match status" value="1"/>
</dbReference>
<dbReference type="InterPro" id="IPR001757">
    <property type="entry name" value="P_typ_ATPase"/>
</dbReference>
<dbReference type="InterPro" id="IPR023214">
    <property type="entry name" value="HAD_sf"/>
</dbReference>
<evidence type="ECO:0000313" key="11">
    <source>
        <dbReference type="Proteomes" id="UP000236333"/>
    </source>
</evidence>
<keyword evidence="2 8" id="KW-0812">Transmembrane</keyword>
<protein>
    <submittedName>
        <fullName evidence="10">Putative phospholipid-transporting ATPase 8</fullName>
    </submittedName>
</protein>
<feature type="transmembrane region" description="Helical" evidence="8">
    <location>
        <begin position="228"/>
        <end position="253"/>
    </location>
</feature>
<sequence length="694" mass="71751">MYAGEPLGQGAEVPTQIEATMALEASSPSPAPAALVIDGKALTYALSKELSPAFLRVGLACKAVVCCRVSPLQKAQVTGLVRGNGAITLAIGDGANDVGMIQRAHIGVGISGQEGMQAVMSADFAIAQFRFLTPLLLVHGQYSYKRLCRMICFFFYKNMLFGTTLFAYSAFTRFSGSYIYNDTSMTLFNVLFTSATPLLIGMFDRPLGKRLLLRFPQLYQRGVANSEFSPAAIAGWLLAAVGQAGVILVLVLLGCSGTTAQGEGGMPYGMAQGVCGTLLLLESGQAVAARQRVERYMALLVAAAPRKQPPQQPPLEELRPPQPPLEELRPRKAGVDGAVDAACAAAPAGLHLDAQRRRMPDQRSRQSDPQQQQQPKQQQEQQQPQQERAHAAEGEGGDALGGSRATWQDRAALARLYSQDVLVLGLGLPGEALRWLGAGPAQQQQQQTQQQQQQQGAAVVTADDLLAGCSEDTVAGLRLELQQQLEAAGLGGGPEAGGGLASAAPARGDVRSLASAAATAGAATGAAGRPAGCPARAESLGSGRHTPPPHTPAPSVPRPGTPPVRRPGVAAVLRAWLAALRAALRRLASAAAARLTAAQAWSLCAAAAALSRLRASAAALAPGLAPSGSGAHYARHAAALAVVAGLLVLAAQAEAPHLRAALKGRVVALAGMVGEALRMGLALHPSPVAGGAAY</sequence>
<evidence type="ECO:0000259" key="9">
    <source>
        <dbReference type="Pfam" id="PF16212"/>
    </source>
</evidence>
<evidence type="ECO:0000256" key="7">
    <source>
        <dbReference type="SAM" id="MobiDB-lite"/>
    </source>
</evidence>
<dbReference type="GO" id="GO:0005886">
    <property type="term" value="C:plasma membrane"/>
    <property type="evidence" value="ECO:0007669"/>
    <property type="project" value="TreeGrafter"/>
</dbReference>
<dbReference type="PANTHER" id="PTHR24092:SF150">
    <property type="entry name" value="PHOSPHOLIPID-TRANSPORTING ATPASE"/>
    <property type="match status" value="1"/>
</dbReference>
<dbReference type="Proteomes" id="UP000236333">
    <property type="component" value="Unassembled WGS sequence"/>
</dbReference>
<dbReference type="GO" id="GO:0046872">
    <property type="term" value="F:metal ion binding"/>
    <property type="evidence" value="ECO:0007669"/>
    <property type="project" value="UniProtKB-KW"/>
</dbReference>
<feature type="transmembrane region" description="Helical" evidence="8">
    <location>
        <begin position="186"/>
        <end position="207"/>
    </location>
</feature>
<dbReference type="PANTHER" id="PTHR24092">
    <property type="entry name" value="PROBABLE PHOSPHOLIPID-TRANSPORTING ATPASE"/>
    <property type="match status" value="1"/>
</dbReference>
<feature type="region of interest" description="Disordered" evidence="7">
    <location>
        <begin position="305"/>
        <end position="329"/>
    </location>
</feature>
<dbReference type="SUPFAM" id="SSF56784">
    <property type="entry name" value="HAD-like"/>
    <property type="match status" value="1"/>
</dbReference>
<feature type="compositionally biased region" description="Basic and acidic residues" evidence="7">
    <location>
        <begin position="353"/>
        <end position="366"/>
    </location>
</feature>
<dbReference type="Pfam" id="PF16212">
    <property type="entry name" value="PhoLip_ATPase_C"/>
    <property type="match status" value="1"/>
</dbReference>
<feature type="transmembrane region" description="Helical" evidence="8">
    <location>
        <begin position="151"/>
        <end position="171"/>
    </location>
</feature>
<keyword evidence="6 8" id="KW-0472">Membrane</keyword>
<dbReference type="GO" id="GO:0140326">
    <property type="term" value="F:ATPase-coupled intramembrane lipid transporter activity"/>
    <property type="evidence" value="ECO:0007669"/>
    <property type="project" value="TreeGrafter"/>
</dbReference>
<dbReference type="NCBIfam" id="TIGR01494">
    <property type="entry name" value="ATPase_P-type"/>
    <property type="match status" value="1"/>
</dbReference>
<gene>
    <name evidence="10" type="ORF">TSOC_008353</name>
</gene>
<evidence type="ECO:0000256" key="3">
    <source>
        <dbReference type="ARBA" id="ARBA00022723"/>
    </source>
</evidence>
<feature type="domain" description="P-type ATPase C-terminal" evidence="9">
    <location>
        <begin position="119"/>
        <end position="264"/>
    </location>
</feature>
<dbReference type="InterPro" id="IPR032630">
    <property type="entry name" value="P_typ_ATPase_c"/>
</dbReference>
<reference evidence="10 11" key="1">
    <citation type="journal article" date="2017" name="Mol. Biol. Evol.">
        <title>The 4-celled Tetrabaena socialis nuclear genome reveals the essential components for genetic control of cell number at the origin of multicellularity in the volvocine lineage.</title>
        <authorList>
            <person name="Featherston J."/>
            <person name="Arakaki Y."/>
            <person name="Hanschen E.R."/>
            <person name="Ferris P.J."/>
            <person name="Michod R.E."/>
            <person name="Olson B.J.S.C."/>
            <person name="Nozaki H."/>
            <person name="Durand P.M."/>
        </authorList>
    </citation>
    <scope>NUCLEOTIDE SEQUENCE [LARGE SCALE GENOMIC DNA]</scope>
    <source>
        <strain evidence="10 11">NIES-571</strain>
    </source>
</reference>
<dbReference type="GO" id="GO:0005524">
    <property type="term" value="F:ATP binding"/>
    <property type="evidence" value="ECO:0007669"/>
    <property type="project" value="InterPro"/>
</dbReference>
<evidence type="ECO:0000256" key="1">
    <source>
        <dbReference type="ARBA" id="ARBA00004141"/>
    </source>
</evidence>
<dbReference type="OrthoDB" id="377733at2759"/>
<comment type="subcellular location">
    <subcellularLocation>
        <location evidence="1">Membrane</location>
        <topology evidence="1">Multi-pass membrane protein</topology>
    </subcellularLocation>
</comment>
<organism evidence="10 11">
    <name type="scientific">Tetrabaena socialis</name>
    <dbReference type="NCBI Taxonomy" id="47790"/>
    <lineage>
        <taxon>Eukaryota</taxon>
        <taxon>Viridiplantae</taxon>
        <taxon>Chlorophyta</taxon>
        <taxon>core chlorophytes</taxon>
        <taxon>Chlorophyceae</taxon>
        <taxon>CS clade</taxon>
        <taxon>Chlamydomonadales</taxon>
        <taxon>Tetrabaenaceae</taxon>
        <taxon>Tetrabaena</taxon>
    </lineage>
</organism>
<dbReference type="AlphaFoldDB" id="A0A2J7ZYQ2"/>
<feature type="compositionally biased region" description="Low complexity" evidence="7">
    <location>
        <begin position="367"/>
        <end position="386"/>
    </location>
</feature>
<evidence type="ECO:0000313" key="10">
    <source>
        <dbReference type="EMBL" id="PNH05392.1"/>
    </source>
</evidence>
<evidence type="ECO:0000256" key="5">
    <source>
        <dbReference type="ARBA" id="ARBA00022989"/>
    </source>
</evidence>
<dbReference type="EMBL" id="PGGS01000309">
    <property type="protein sequence ID" value="PNH05392.1"/>
    <property type="molecule type" value="Genomic_DNA"/>
</dbReference>
<feature type="compositionally biased region" description="Low complexity" evidence="7">
    <location>
        <begin position="524"/>
        <end position="537"/>
    </location>
</feature>
<dbReference type="Gene3D" id="3.40.50.1000">
    <property type="entry name" value="HAD superfamily/HAD-like"/>
    <property type="match status" value="1"/>
</dbReference>
<dbReference type="GO" id="GO:0045332">
    <property type="term" value="P:phospholipid translocation"/>
    <property type="evidence" value="ECO:0007669"/>
    <property type="project" value="TreeGrafter"/>
</dbReference>
<proteinExistence type="predicted"/>
<feature type="region of interest" description="Disordered" evidence="7">
    <location>
        <begin position="524"/>
        <end position="565"/>
    </location>
</feature>
<dbReference type="InterPro" id="IPR036412">
    <property type="entry name" value="HAD-like_sf"/>
</dbReference>
<evidence type="ECO:0000256" key="6">
    <source>
        <dbReference type="ARBA" id="ARBA00023136"/>
    </source>
</evidence>
<feature type="compositionally biased region" description="Pro residues" evidence="7">
    <location>
        <begin position="546"/>
        <end position="565"/>
    </location>
</feature>